<proteinExistence type="predicted"/>
<keyword evidence="2" id="KW-1185">Reference proteome</keyword>
<dbReference type="Pfam" id="PF06169">
    <property type="entry name" value="DUF982"/>
    <property type="match status" value="1"/>
</dbReference>
<comment type="caution">
    <text evidence="1">The sequence shown here is derived from an EMBL/GenBank/DDBJ whole genome shotgun (WGS) entry which is preliminary data.</text>
</comment>
<dbReference type="EMBL" id="BMZQ01000005">
    <property type="protein sequence ID" value="GHD23159.1"/>
    <property type="molecule type" value="Genomic_DNA"/>
</dbReference>
<accession>A0A8J3E0I3</accession>
<protein>
    <recommendedName>
        <fullName evidence="3">DUF982 domain-containing protein</fullName>
    </recommendedName>
</protein>
<reference evidence="1" key="1">
    <citation type="journal article" date="2014" name="Int. J. Syst. Evol. Microbiol.">
        <title>Complete genome sequence of Corynebacterium casei LMG S-19264T (=DSM 44701T), isolated from a smear-ripened cheese.</title>
        <authorList>
            <consortium name="US DOE Joint Genome Institute (JGI-PGF)"/>
            <person name="Walter F."/>
            <person name="Albersmeier A."/>
            <person name="Kalinowski J."/>
            <person name="Ruckert C."/>
        </authorList>
    </citation>
    <scope>NUCLEOTIDE SEQUENCE</scope>
    <source>
        <strain evidence="1">KCTC 42249</strain>
    </source>
</reference>
<evidence type="ECO:0000313" key="1">
    <source>
        <dbReference type="EMBL" id="GHD23159.1"/>
    </source>
</evidence>
<gene>
    <name evidence="1" type="ORF">GCM10016234_38190</name>
</gene>
<name>A0A8J3E0I3_9HYPH</name>
<evidence type="ECO:0000313" key="2">
    <source>
        <dbReference type="Proteomes" id="UP000630142"/>
    </source>
</evidence>
<dbReference type="RefSeq" id="WP_189507103.1">
    <property type="nucleotide sequence ID" value="NZ_BMZQ01000005.1"/>
</dbReference>
<dbReference type="AlphaFoldDB" id="A0A8J3E0I3"/>
<organism evidence="1 2">
    <name type="scientific">Tianweitania populi</name>
    <dbReference type="NCBI Taxonomy" id="1607949"/>
    <lineage>
        <taxon>Bacteria</taxon>
        <taxon>Pseudomonadati</taxon>
        <taxon>Pseudomonadota</taxon>
        <taxon>Alphaproteobacteria</taxon>
        <taxon>Hyphomicrobiales</taxon>
        <taxon>Phyllobacteriaceae</taxon>
        <taxon>Tianweitania</taxon>
    </lineage>
</organism>
<evidence type="ECO:0008006" key="3">
    <source>
        <dbReference type="Google" id="ProtNLM"/>
    </source>
</evidence>
<dbReference type="Proteomes" id="UP000630142">
    <property type="component" value="Unassembled WGS sequence"/>
</dbReference>
<dbReference type="Gene3D" id="6.10.250.730">
    <property type="match status" value="1"/>
</dbReference>
<sequence>MITTDAFYIPVPLPTGPDTKRDIRTLSEMHEFLSGWPCVRVSPSYEAARRTCSAARAGRLSVEQARRALLTFAQSAEYLGSKHAAMPRTGQQ</sequence>
<dbReference type="InterPro" id="IPR010385">
    <property type="entry name" value="DUF982"/>
</dbReference>
<reference evidence="1" key="2">
    <citation type="submission" date="2020-09" db="EMBL/GenBank/DDBJ databases">
        <authorList>
            <person name="Sun Q."/>
            <person name="Kim S."/>
        </authorList>
    </citation>
    <scope>NUCLEOTIDE SEQUENCE</scope>
    <source>
        <strain evidence="1">KCTC 42249</strain>
    </source>
</reference>